<reference evidence="2" key="1">
    <citation type="journal article" date="2020" name="Microbiol. Resour. Announc.">
        <title>Draft Genome Sequences of Thiorhodococcus mannitoliphagus and Thiorhodococcus minor, Purple Sulfur Photosynthetic Bacteria in the Gammaproteobacterial Family Chromatiaceae.</title>
        <authorList>
            <person name="Aviles F.A."/>
            <person name="Meyer T.E."/>
            <person name="Kyndt J.A."/>
        </authorList>
    </citation>
    <scope>NUCLEOTIDE SEQUENCE [LARGE SCALE GENOMIC DNA]</scope>
    <source>
        <strain evidence="2">DSM 18266</strain>
    </source>
</reference>
<name>A0A6P1DWW9_9GAMM</name>
<protein>
    <submittedName>
        <fullName evidence="1">Uncharacterized protein</fullName>
    </submittedName>
</protein>
<evidence type="ECO:0000313" key="2">
    <source>
        <dbReference type="Proteomes" id="UP000471640"/>
    </source>
</evidence>
<keyword evidence="2" id="KW-1185">Reference proteome</keyword>
<dbReference type="EMBL" id="JAAIJR010000086">
    <property type="protein sequence ID" value="NEX22179.1"/>
    <property type="molecule type" value="Genomic_DNA"/>
</dbReference>
<dbReference type="Proteomes" id="UP000471640">
    <property type="component" value="Unassembled WGS sequence"/>
</dbReference>
<dbReference type="AlphaFoldDB" id="A0A6P1DWW9"/>
<dbReference type="RefSeq" id="WP_164655276.1">
    <property type="nucleotide sequence ID" value="NZ_JAAIJR010000086.1"/>
</dbReference>
<reference evidence="1 2" key="2">
    <citation type="submission" date="2020-02" db="EMBL/GenBank/DDBJ databases">
        <title>Genome sequences of Thiorhodococcus mannitoliphagus and Thiorhodococcus minor, purple sulfur photosynthetic bacteria in the gammaproteobacterial family, Chromatiaceae.</title>
        <authorList>
            <person name="Aviles F.A."/>
            <person name="Meyer T.E."/>
            <person name="Kyndt J.A."/>
        </authorList>
    </citation>
    <scope>NUCLEOTIDE SEQUENCE [LARGE SCALE GENOMIC DNA]</scope>
    <source>
        <strain evidence="1 2">DSM 18266</strain>
    </source>
</reference>
<comment type="caution">
    <text evidence="1">The sequence shown here is derived from an EMBL/GenBank/DDBJ whole genome shotgun (WGS) entry which is preliminary data.</text>
</comment>
<evidence type="ECO:0000313" key="1">
    <source>
        <dbReference type="EMBL" id="NEX22179.1"/>
    </source>
</evidence>
<accession>A0A6P1DWW9</accession>
<proteinExistence type="predicted"/>
<organism evidence="1 2">
    <name type="scientific">Thiorhodococcus mannitoliphagus</name>
    <dbReference type="NCBI Taxonomy" id="329406"/>
    <lineage>
        <taxon>Bacteria</taxon>
        <taxon>Pseudomonadati</taxon>
        <taxon>Pseudomonadota</taxon>
        <taxon>Gammaproteobacteria</taxon>
        <taxon>Chromatiales</taxon>
        <taxon>Chromatiaceae</taxon>
        <taxon>Thiorhodococcus</taxon>
    </lineage>
</organism>
<gene>
    <name evidence="1" type="ORF">G3480_18030</name>
</gene>
<sequence length="46" mass="5244">MNELSTIVRNTCRRHDATCGDEIFEIDTTPNAKQAQALDLIQQIRL</sequence>